<evidence type="ECO:0000313" key="3">
    <source>
        <dbReference type="EMBL" id="KAH7297587.1"/>
    </source>
</evidence>
<dbReference type="AlphaFoldDB" id="A0A8T2RPG9"/>
<dbReference type="FunFam" id="3.40.50.1000:FF:000093">
    <property type="entry name" value="NLI interacting factor-like phosphatase family protein"/>
    <property type="match status" value="1"/>
</dbReference>
<reference evidence="3" key="1">
    <citation type="submission" date="2021-08" db="EMBL/GenBank/DDBJ databases">
        <title>WGS assembly of Ceratopteris richardii.</title>
        <authorList>
            <person name="Marchant D.B."/>
            <person name="Chen G."/>
            <person name="Jenkins J."/>
            <person name="Shu S."/>
            <person name="Leebens-Mack J."/>
            <person name="Grimwood J."/>
            <person name="Schmutz J."/>
            <person name="Soltis P."/>
            <person name="Soltis D."/>
            <person name="Chen Z.-H."/>
        </authorList>
    </citation>
    <scope>NUCLEOTIDE SEQUENCE</scope>
    <source>
        <strain evidence="3">Whitten #5841</strain>
        <tissue evidence="3">Leaf</tissue>
    </source>
</reference>
<keyword evidence="4" id="KW-1185">Reference proteome</keyword>
<protein>
    <recommendedName>
        <fullName evidence="2">FCP1 homology domain-containing protein</fullName>
    </recommendedName>
</protein>
<dbReference type="Gene3D" id="3.40.50.1000">
    <property type="entry name" value="HAD superfamily/HAD-like"/>
    <property type="match status" value="1"/>
</dbReference>
<dbReference type="SUPFAM" id="SSF56784">
    <property type="entry name" value="HAD-like"/>
    <property type="match status" value="1"/>
</dbReference>
<dbReference type="InterPro" id="IPR023214">
    <property type="entry name" value="HAD_sf"/>
</dbReference>
<dbReference type="GO" id="GO:0016791">
    <property type="term" value="F:phosphatase activity"/>
    <property type="evidence" value="ECO:0007669"/>
    <property type="project" value="InterPro"/>
</dbReference>
<evidence type="ECO:0000256" key="1">
    <source>
        <dbReference type="SAM" id="MobiDB-lite"/>
    </source>
</evidence>
<dbReference type="OrthoDB" id="277011at2759"/>
<evidence type="ECO:0000259" key="2">
    <source>
        <dbReference type="PROSITE" id="PS50969"/>
    </source>
</evidence>
<proteinExistence type="predicted"/>
<dbReference type="Proteomes" id="UP000825935">
    <property type="component" value="Chromosome 25"/>
</dbReference>
<dbReference type="InterPro" id="IPR036412">
    <property type="entry name" value="HAD-like_sf"/>
</dbReference>
<feature type="region of interest" description="Disordered" evidence="1">
    <location>
        <begin position="1"/>
        <end position="66"/>
    </location>
</feature>
<feature type="region of interest" description="Disordered" evidence="1">
    <location>
        <begin position="89"/>
        <end position="126"/>
    </location>
</feature>
<gene>
    <name evidence="3" type="ORF">KP509_25G002700</name>
</gene>
<dbReference type="PANTHER" id="PTHR12210">
    <property type="entry name" value="DULLARD PROTEIN PHOSPHATASE"/>
    <property type="match status" value="1"/>
</dbReference>
<dbReference type="EMBL" id="CM035430">
    <property type="protein sequence ID" value="KAH7297587.1"/>
    <property type="molecule type" value="Genomic_DNA"/>
</dbReference>
<dbReference type="PROSITE" id="PS50969">
    <property type="entry name" value="FCP1"/>
    <property type="match status" value="1"/>
</dbReference>
<name>A0A8T2RPG9_CERRI</name>
<dbReference type="CDD" id="cd07521">
    <property type="entry name" value="HAD_FCP1-like"/>
    <property type="match status" value="1"/>
</dbReference>
<accession>A0A8T2RPG9</accession>
<dbReference type="SMART" id="SM00577">
    <property type="entry name" value="CPDc"/>
    <property type="match status" value="1"/>
</dbReference>
<dbReference type="InterPro" id="IPR050365">
    <property type="entry name" value="TIM50"/>
</dbReference>
<dbReference type="InterPro" id="IPR011948">
    <property type="entry name" value="Dullard_phosphatase"/>
</dbReference>
<dbReference type="NCBIfam" id="TIGR02251">
    <property type="entry name" value="HIF-SF_euk"/>
    <property type="match status" value="1"/>
</dbReference>
<comment type="caution">
    <text evidence="3">The sequence shown here is derived from an EMBL/GenBank/DDBJ whole genome shotgun (WGS) entry which is preliminary data.</text>
</comment>
<feature type="domain" description="FCP1 homology" evidence="2">
    <location>
        <begin position="129"/>
        <end position="292"/>
    </location>
</feature>
<organism evidence="3 4">
    <name type="scientific">Ceratopteris richardii</name>
    <name type="common">Triangle waterfern</name>
    <dbReference type="NCBI Taxonomy" id="49495"/>
    <lineage>
        <taxon>Eukaryota</taxon>
        <taxon>Viridiplantae</taxon>
        <taxon>Streptophyta</taxon>
        <taxon>Embryophyta</taxon>
        <taxon>Tracheophyta</taxon>
        <taxon>Polypodiopsida</taxon>
        <taxon>Polypodiidae</taxon>
        <taxon>Polypodiales</taxon>
        <taxon>Pteridineae</taxon>
        <taxon>Pteridaceae</taxon>
        <taxon>Parkerioideae</taxon>
        <taxon>Ceratopteris</taxon>
    </lineage>
</organism>
<feature type="compositionally biased region" description="Low complexity" evidence="1">
    <location>
        <begin position="50"/>
        <end position="63"/>
    </location>
</feature>
<sequence>MGKPGMSEVVTMESGEEHKGGGSKARPGTGTSSNGEGASHTEEEESQQERVPSVRSPSSGVRSTGACRKRYRLGGLYSGGGRCNGNFVNSTSSSGQGFFTSTRPSSARYPPVPRSRKGPLLPPLSAADRESKTKTLVLDLDETLVHSSFKPIPYFDFTVQVEMEVEPQKMELQTVFVLKRPGVDEFLRAMAALFEVVVFTAGLKQYADAVLDSIDKEGCIKHRLYRESCRFHLGGLVKDLSTLGRDLRKVIIVDNSPHCYLLQPRNAVPIVSFIDNRDDHELLDLIPFLSVIAELENVTEALGQIT</sequence>
<feature type="compositionally biased region" description="Low complexity" evidence="1">
    <location>
        <begin position="89"/>
        <end position="102"/>
    </location>
</feature>
<dbReference type="InterPro" id="IPR004274">
    <property type="entry name" value="FCP1_dom"/>
</dbReference>
<dbReference type="Pfam" id="PF03031">
    <property type="entry name" value="NIF"/>
    <property type="match status" value="1"/>
</dbReference>
<evidence type="ECO:0000313" key="4">
    <source>
        <dbReference type="Proteomes" id="UP000825935"/>
    </source>
</evidence>